<proteinExistence type="predicted"/>
<sequence length="405" mass="46428">MTNDQLKQWTDMIEVKFGLSGYTCFETMTAYEKNDWNETDYRFTTEWLPPGVHEREEDESNPKGTAVIELDAKTGRLNSAIFVGGEAPRHGLCFLKGEKEEVIRFVEQETGWTYGDQFIDAKPLGHNFSFQTAYKGIPVSPEGFIHVSLDEQKKLTFFSKQGPAPGRAEESGFQLTIDSIELLAEKRLVFVEYPSKEEEKWLPFFMIDDVLVDNQTGSAVEERQEILTWKTAKNKKVKRKLIQMAPADIEPDRLFEFPPHPDTKPITKKGYAKIREASTEFLQTYVPKESGEWSLSNIKRTNGVIEARLTNIKDVSVVPRIWQLLIDKDTYEIMNYHDRSPMLEQFADYEQAPKPVLSKKEAFKKIKPFLSVKPVYAYDGNTYRLSGKLDSNAAVHAVTGEIVHF</sequence>
<evidence type="ECO:0000313" key="2">
    <source>
        <dbReference type="Proteomes" id="UP000095658"/>
    </source>
</evidence>
<accession>A0A1E7DU97</accession>
<organism evidence="1 2">
    <name type="scientific">Domibacillus iocasae</name>
    <dbReference type="NCBI Taxonomy" id="1714016"/>
    <lineage>
        <taxon>Bacteria</taxon>
        <taxon>Bacillati</taxon>
        <taxon>Bacillota</taxon>
        <taxon>Bacilli</taxon>
        <taxon>Bacillales</taxon>
        <taxon>Bacillaceae</taxon>
        <taxon>Domibacillus</taxon>
    </lineage>
</organism>
<comment type="caution">
    <text evidence="1">The sequence shown here is derived from an EMBL/GenBank/DDBJ whole genome shotgun (WGS) entry which is preliminary data.</text>
</comment>
<dbReference type="EMBL" id="MAMP01000001">
    <property type="protein sequence ID" value="OES46656.1"/>
    <property type="molecule type" value="Genomic_DNA"/>
</dbReference>
<dbReference type="STRING" id="1714016.BA724_00945"/>
<reference evidence="1 2" key="1">
    <citation type="submission" date="2016-06" db="EMBL/GenBank/DDBJ databases">
        <title>Domibacillus iocasae genome sequencing.</title>
        <authorList>
            <person name="Verma A."/>
            <person name="Pal Y."/>
            <person name="Ojha A.K."/>
            <person name="Krishnamurthi S."/>
        </authorList>
    </citation>
    <scope>NUCLEOTIDE SEQUENCE [LARGE SCALE GENOMIC DNA]</scope>
    <source>
        <strain evidence="1 2">DSM 29979</strain>
    </source>
</reference>
<name>A0A1E7DU97_9BACI</name>
<protein>
    <submittedName>
        <fullName evidence="1">Uncharacterized protein</fullName>
    </submittedName>
</protein>
<evidence type="ECO:0000313" key="1">
    <source>
        <dbReference type="EMBL" id="OES46656.1"/>
    </source>
</evidence>
<dbReference type="AlphaFoldDB" id="A0A1E7DU97"/>
<gene>
    <name evidence="1" type="ORF">BA724_00945</name>
</gene>
<keyword evidence="2" id="KW-1185">Reference proteome</keyword>
<dbReference type="RefSeq" id="WP_069936819.1">
    <property type="nucleotide sequence ID" value="NZ_MAMP01000001.1"/>
</dbReference>
<dbReference type="OrthoDB" id="2431483at2"/>
<dbReference type="Proteomes" id="UP000095658">
    <property type="component" value="Unassembled WGS sequence"/>
</dbReference>